<sequence length="113" mass="12695">VKFIGIDQGRGQRKREGEKVLREMVNGNGVGGERESRTDRLRQSRANQRTSRFECDEGGGEEAEATPTTITVIIKEYGIDRRNRSNPAKVGMGERGVGVEEEEEPRVDNFDSR</sequence>
<gene>
    <name evidence="2" type="ORF">PFISCL1PPCAC_12198</name>
</gene>
<keyword evidence="3" id="KW-1185">Reference proteome</keyword>
<accession>A0AAV5VQR0</accession>
<dbReference type="EMBL" id="BTSY01000003">
    <property type="protein sequence ID" value="GMT20901.1"/>
    <property type="molecule type" value="Genomic_DNA"/>
</dbReference>
<feature type="non-terminal residue" evidence="2">
    <location>
        <position position="1"/>
    </location>
</feature>
<feature type="compositionally biased region" description="Basic and acidic residues" evidence="1">
    <location>
        <begin position="32"/>
        <end position="42"/>
    </location>
</feature>
<protein>
    <submittedName>
        <fullName evidence="2">Uncharacterized protein</fullName>
    </submittedName>
</protein>
<organism evidence="2 3">
    <name type="scientific">Pristionchus fissidentatus</name>
    <dbReference type="NCBI Taxonomy" id="1538716"/>
    <lineage>
        <taxon>Eukaryota</taxon>
        <taxon>Metazoa</taxon>
        <taxon>Ecdysozoa</taxon>
        <taxon>Nematoda</taxon>
        <taxon>Chromadorea</taxon>
        <taxon>Rhabditida</taxon>
        <taxon>Rhabditina</taxon>
        <taxon>Diplogasteromorpha</taxon>
        <taxon>Diplogasteroidea</taxon>
        <taxon>Neodiplogasteridae</taxon>
        <taxon>Pristionchus</taxon>
    </lineage>
</organism>
<evidence type="ECO:0000256" key="1">
    <source>
        <dbReference type="SAM" id="MobiDB-lite"/>
    </source>
</evidence>
<evidence type="ECO:0000313" key="3">
    <source>
        <dbReference type="Proteomes" id="UP001432322"/>
    </source>
</evidence>
<dbReference type="AlphaFoldDB" id="A0AAV5VQR0"/>
<dbReference type="Proteomes" id="UP001432322">
    <property type="component" value="Unassembled WGS sequence"/>
</dbReference>
<name>A0AAV5VQR0_9BILA</name>
<feature type="region of interest" description="Disordered" evidence="1">
    <location>
        <begin position="27"/>
        <end position="65"/>
    </location>
</feature>
<proteinExistence type="predicted"/>
<reference evidence="2" key="1">
    <citation type="submission" date="2023-10" db="EMBL/GenBank/DDBJ databases">
        <title>Genome assembly of Pristionchus species.</title>
        <authorList>
            <person name="Yoshida K."/>
            <person name="Sommer R.J."/>
        </authorList>
    </citation>
    <scope>NUCLEOTIDE SEQUENCE</scope>
    <source>
        <strain evidence="2">RS5133</strain>
    </source>
</reference>
<evidence type="ECO:0000313" key="2">
    <source>
        <dbReference type="EMBL" id="GMT20901.1"/>
    </source>
</evidence>
<comment type="caution">
    <text evidence="2">The sequence shown here is derived from an EMBL/GenBank/DDBJ whole genome shotgun (WGS) entry which is preliminary data.</text>
</comment>
<feature type="region of interest" description="Disordered" evidence="1">
    <location>
        <begin position="83"/>
        <end position="113"/>
    </location>
</feature>